<dbReference type="Proteomes" id="UP001500618">
    <property type="component" value="Unassembled WGS sequence"/>
</dbReference>
<comment type="pathway">
    <text evidence="2">Nitrogen metabolism; (S)-allantoin degradation; (S)-ureidoglycolate from allantoate (aminidohydrolase route): step 1/1.</text>
</comment>
<organism evidence="4 5">
    <name type="scientific">Fodinicola feengrottensis</name>
    <dbReference type="NCBI Taxonomy" id="435914"/>
    <lineage>
        <taxon>Bacteria</taxon>
        <taxon>Bacillati</taxon>
        <taxon>Actinomycetota</taxon>
        <taxon>Actinomycetes</taxon>
        <taxon>Mycobacteriales</taxon>
        <taxon>Fodinicola</taxon>
    </lineage>
</organism>
<dbReference type="InterPro" id="IPR008979">
    <property type="entry name" value="Galactose-bd-like_sf"/>
</dbReference>
<evidence type="ECO:0000313" key="5">
    <source>
        <dbReference type="Proteomes" id="UP001500618"/>
    </source>
</evidence>
<feature type="domain" description="Allantoicase" evidence="3">
    <location>
        <begin position="187"/>
        <end position="315"/>
    </location>
</feature>
<dbReference type="PANTHER" id="PTHR12045:SF3">
    <property type="entry name" value="INACTIVE ALLANTOICASE-RELATED"/>
    <property type="match status" value="1"/>
</dbReference>
<evidence type="ECO:0000256" key="2">
    <source>
        <dbReference type="HAMAP-Rule" id="MF_00813"/>
    </source>
</evidence>
<evidence type="ECO:0000313" key="4">
    <source>
        <dbReference type="EMBL" id="GAA1709754.1"/>
    </source>
</evidence>
<dbReference type="EMBL" id="BAAANY010000036">
    <property type="protein sequence ID" value="GAA1709754.1"/>
    <property type="molecule type" value="Genomic_DNA"/>
</dbReference>
<comment type="catalytic activity">
    <reaction evidence="2">
        <text>allantoate + H2O = (S)-ureidoglycolate + urea</text>
        <dbReference type="Rhea" id="RHEA:11016"/>
        <dbReference type="ChEBI" id="CHEBI:15377"/>
        <dbReference type="ChEBI" id="CHEBI:16199"/>
        <dbReference type="ChEBI" id="CHEBI:17536"/>
        <dbReference type="ChEBI" id="CHEBI:57296"/>
        <dbReference type="EC" id="3.5.3.4"/>
    </reaction>
</comment>
<dbReference type="InterPro" id="IPR015908">
    <property type="entry name" value="Allantoicase_dom"/>
</dbReference>
<comment type="caution">
    <text evidence="4">The sequence shown here is derived from an EMBL/GenBank/DDBJ whole genome shotgun (WGS) entry which is preliminary data.</text>
</comment>
<sequence>MTDPQWLRLPDLASRALGGSVVSANDEFFAERENLIRSEAPVFNRYTFGAKGQVYDGWETRRRRTEGHDHAVVRLGVPGVVRGVIIDTSFFTGNFPPSASVEACGVEGYPSPLELESADWQPLLPAKALTGDSANFFAIEDSLRYTHVRLSIYPDGGVARFRVHGEPVPDPRLLDLSSVDLAALENGGRVTGCSNMFYGSPQNLLLPGLARVMGEGWETSRRRDDGNDWVSIRLAAPGVIRLAELDTSHFKGNAPGFGTLRGLIGGSWVELLPRTRLQPDTRHRFRLAATDVVSEVRMDVFPDGGMARLRLFGAVPEELRKQLVAGWFDRLPDAQAREVLATDPHFGRP</sequence>
<dbReference type="InterPro" id="IPR005164">
    <property type="entry name" value="Allantoicase"/>
</dbReference>
<keyword evidence="5" id="KW-1185">Reference proteome</keyword>
<dbReference type="Gene3D" id="2.60.120.260">
    <property type="entry name" value="Galactose-binding domain-like"/>
    <property type="match status" value="2"/>
</dbReference>
<reference evidence="4 5" key="1">
    <citation type="journal article" date="2019" name="Int. J. Syst. Evol. Microbiol.">
        <title>The Global Catalogue of Microorganisms (GCM) 10K type strain sequencing project: providing services to taxonomists for standard genome sequencing and annotation.</title>
        <authorList>
            <consortium name="The Broad Institute Genomics Platform"/>
            <consortium name="The Broad Institute Genome Sequencing Center for Infectious Disease"/>
            <person name="Wu L."/>
            <person name="Ma J."/>
        </authorList>
    </citation>
    <scope>NUCLEOTIDE SEQUENCE [LARGE SCALE GENOMIC DNA]</scope>
    <source>
        <strain evidence="4 5">JCM 14718</strain>
    </source>
</reference>
<keyword evidence="2" id="KW-0659">Purine metabolism</keyword>
<dbReference type="HAMAP" id="MF_00813">
    <property type="entry name" value="Allantoicase"/>
    <property type="match status" value="1"/>
</dbReference>
<comment type="similarity">
    <text evidence="1 2">Belongs to the allantoicase family.</text>
</comment>
<dbReference type="PANTHER" id="PTHR12045">
    <property type="entry name" value="ALLANTOICASE"/>
    <property type="match status" value="1"/>
</dbReference>
<protein>
    <recommendedName>
        <fullName evidence="2">Probable allantoicase</fullName>
        <ecNumber evidence="2">3.5.3.4</ecNumber>
    </recommendedName>
    <alternativeName>
        <fullName evidence="2">Allantoate amidinohydrolase</fullName>
    </alternativeName>
</protein>
<evidence type="ECO:0000259" key="3">
    <source>
        <dbReference type="Pfam" id="PF03561"/>
    </source>
</evidence>
<gene>
    <name evidence="2 4" type="primary">alc</name>
    <name evidence="4" type="ORF">GCM10009765_68760</name>
</gene>
<dbReference type="RefSeq" id="WP_344314339.1">
    <property type="nucleotide sequence ID" value="NZ_BAAANY010000036.1"/>
</dbReference>
<name>A0ABN2IQJ7_9ACTN</name>
<dbReference type="SUPFAM" id="SSF49785">
    <property type="entry name" value="Galactose-binding domain-like"/>
    <property type="match status" value="2"/>
</dbReference>
<keyword evidence="2" id="KW-0378">Hydrolase</keyword>
<evidence type="ECO:0000256" key="1">
    <source>
        <dbReference type="ARBA" id="ARBA00009242"/>
    </source>
</evidence>
<proteinExistence type="inferred from homology"/>
<accession>A0ABN2IQJ7</accession>
<dbReference type="NCBIfam" id="TIGR02961">
    <property type="entry name" value="allantoicase"/>
    <property type="match status" value="1"/>
</dbReference>
<dbReference type="Pfam" id="PF03561">
    <property type="entry name" value="Allantoicase"/>
    <property type="match status" value="2"/>
</dbReference>
<feature type="domain" description="Allantoicase" evidence="3">
    <location>
        <begin position="18"/>
        <end position="167"/>
    </location>
</feature>
<dbReference type="EC" id="3.5.3.4" evidence="2"/>